<gene>
    <name evidence="3" type="ORF">VRU49_07775</name>
</gene>
<protein>
    <submittedName>
        <fullName evidence="3">Tetratricopeptide repeat protein</fullName>
    </submittedName>
</protein>
<feature type="signal peptide" evidence="2">
    <location>
        <begin position="1"/>
        <end position="21"/>
    </location>
</feature>
<dbReference type="Proteomes" id="UP001337681">
    <property type="component" value="Unassembled WGS sequence"/>
</dbReference>
<reference evidence="3 4" key="1">
    <citation type="submission" date="2024-01" db="EMBL/GenBank/DDBJ databases">
        <title>Pedobacter sp. nov., isolated from oil-contaminated soil.</title>
        <authorList>
            <person name="Le N.T.T."/>
        </authorList>
    </citation>
    <scope>NUCLEOTIDE SEQUENCE [LARGE SCALE GENOMIC DNA]</scope>
    <source>
        <strain evidence="3 4">VNH31</strain>
    </source>
</reference>
<dbReference type="SMART" id="SM00671">
    <property type="entry name" value="SEL1"/>
    <property type="match status" value="2"/>
</dbReference>
<keyword evidence="2" id="KW-0732">Signal</keyword>
<dbReference type="SUPFAM" id="SSF81901">
    <property type="entry name" value="HCP-like"/>
    <property type="match status" value="1"/>
</dbReference>
<evidence type="ECO:0000256" key="2">
    <source>
        <dbReference type="SAM" id="SignalP"/>
    </source>
</evidence>
<dbReference type="InterPro" id="IPR006597">
    <property type="entry name" value="Sel1-like"/>
</dbReference>
<feature type="repeat" description="TPR" evidence="1">
    <location>
        <begin position="403"/>
        <end position="436"/>
    </location>
</feature>
<dbReference type="Gene3D" id="1.25.40.10">
    <property type="entry name" value="Tetratricopeptide repeat domain"/>
    <property type="match status" value="1"/>
</dbReference>
<feature type="repeat" description="TPR" evidence="1">
    <location>
        <begin position="442"/>
        <end position="475"/>
    </location>
</feature>
<organism evidence="3 4">
    <name type="scientific">Pedobacter flavus</name>
    <dbReference type="NCBI Taxonomy" id="3113906"/>
    <lineage>
        <taxon>Bacteria</taxon>
        <taxon>Pseudomonadati</taxon>
        <taxon>Bacteroidota</taxon>
        <taxon>Sphingobacteriia</taxon>
        <taxon>Sphingobacteriales</taxon>
        <taxon>Sphingobacteriaceae</taxon>
        <taxon>Pedobacter</taxon>
    </lineage>
</organism>
<proteinExistence type="predicted"/>
<keyword evidence="1" id="KW-0802">TPR repeat</keyword>
<evidence type="ECO:0000313" key="4">
    <source>
        <dbReference type="Proteomes" id="UP001337681"/>
    </source>
</evidence>
<dbReference type="RefSeq" id="WP_330146215.1">
    <property type="nucleotide sequence ID" value="NZ_JAZDQU010000002.1"/>
</dbReference>
<feature type="chain" id="PRO_5045765765" evidence="2">
    <location>
        <begin position="22"/>
        <end position="493"/>
    </location>
</feature>
<dbReference type="InterPro" id="IPR019734">
    <property type="entry name" value="TPR_rpt"/>
</dbReference>
<name>A0ABU7H3Z9_9SPHI</name>
<dbReference type="InterPro" id="IPR011990">
    <property type="entry name" value="TPR-like_helical_dom_sf"/>
</dbReference>
<dbReference type="SMART" id="SM00028">
    <property type="entry name" value="TPR"/>
    <property type="match status" value="2"/>
</dbReference>
<evidence type="ECO:0000313" key="3">
    <source>
        <dbReference type="EMBL" id="MEE1885316.1"/>
    </source>
</evidence>
<keyword evidence="4" id="KW-1185">Reference proteome</keyword>
<evidence type="ECO:0000256" key="1">
    <source>
        <dbReference type="PROSITE-ProRule" id="PRU00339"/>
    </source>
</evidence>
<comment type="caution">
    <text evidence="3">The sequence shown here is derived from an EMBL/GenBank/DDBJ whole genome shotgun (WGS) entry which is preliminary data.</text>
</comment>
<sequence>MLKKLLLSFLFFTFISFQSKAHFDFNANCKSAFEAIFDLRLNDAKAIVAKEKRLNPNNGITILLDNYIDYFTILTSDSKSDFDRLKGLKTGRLEALEGMDKNSPYYLFAQAEVNLQWGMLKSRFQEYFSSGLDIKRANTLLTTNAKKFPQFLPNRKSLGLINVIFGAIPPNLKGVFSTIGIRGDVNVGIQTLEALMKTMPNSEYQFFTDELVFFLCYINTELVSNKAHYNKLMSYIEYLNKNSLLKSYLQGYVSAKNGQNDKAIDYLLKMPKGDEYVNYPSANYILGNAKLQRGDNDANLYLSDYIESYRGQNYIKDAYLKLSYYYLIRGDVNRYKAYLKMVLDKGYTVDEKDKQALREAKDVAPDLDLLKARLYFDGGYYNKALMQLNNKPFKELKVIRDHIELYYRLGRIYDEVAKDSLAIVNYKKSIQIGSETTYYYAANAALFLGAIYEKNKDFAKAAYYYKQAVDMKNHEYEKSIEGKAKLALKRIGY</sequence>
<dbReference type="EMBL" id="JAZDQU010000002">
    <property type="protein sequence ID" value="MEE1885316.1"/>
    <property type="molecule type" value="Genomic_DNA"/>
</dbReference>
<accession>A0ABU7H3Z9</accession>
<dbReference type="PROSITE" id="PS50005">
    <property type="entry name" value="TPR"/>
    <property type="match status" value="2"/>
</dbReference>